<sequence length="134" mass="15284">MTLQITGKISLQSPICEKCGENIMLWAYSENISCTECGAVYHVSKSELKDQYMEYEFDFVEFQCIQKSITESCQNVCPAPSMFCKEHTSDESFKEAKNAIQYAMNRVATTKEKLKKMEESKKIHLIQKVSGIDG</sequence>
<proteinExistence type="predicted"/>
<reference evidence="1" key="1">
    <citation type="journal article" date="2015" name="Nature">
        <title>Complex archaea that bridge the gap between prokaryotes and eukaryotes.</title>
        <authorList>
            <person name="Spang A."/>
            <person name="Saw J.H."/>
            <person name="Jorgensen S.L."/>
            <person name="Zaremba-Niedzwiedzka K."/>
            <person name="Martijn J."/>
            <person name="Lind A.E."/>
            <person name="van Eijk R."/>
            <person name="Schleper C."/>
            <person name="Guy L."/>
            <person name="Ettema T.J."/>
        </authorList>
    </citation>
    <scope>NUCLEOTIDE SEQUENCE</scope>
</reference>
<evidence type="ECO:0000313" key="1">
    <source>
        <dbReference type="EMBL" id="KKL96795.1"/>
    </source>
</evidence>
<gene>
    <name evidence="1" type="ORF">LCGC14_1840890</name>
</gene>
<organism evidence="1">
    <name type="scientific">marine sediment metagenome</name>
    <dbReference type="NCBI Taxonomy" id="412755"/>
    <lineage>
        <taxon>unclassified sequences</taxon>
        <taxon>metagenomes</taxon>
        <taxon>ecological metagenomes</taxon>
    </lineage>
</organism>
<comment type="caution">
    <text evidence="1">The sequence shown here is derived from an EMBL/GenBank/DDBJ whole genome shotgun (WGS) entry which is preliminary data.</text>
</comment>
<name>A0A0F9ISS2_9ZZZZ</name>
<dbReference type="EMBL" id="LAZR01018336">
    <property type="protein sequence ID" value="KKL96795.1"/>
    <property type="molecule type" value="Genomic_DNA"/>
</dbReference>
<accession>A0A0F9ISS2</accession>
<dbReference type="AlphaFoldDB" id="A0A0F9ISS2"/>
<protein>
    <submittedName>
        <fullName evidence="1">Uncharacterized protein</fullName>
    </submittedName>
</protein>